<protein>
    <recommendedName>
        <fullName evidence="7">Major facilitator superfamily (MFS) profile domain-containing protein</fullName>
    </recommendedName>
</protein>
<dbReference type="Pfam" id="PF07690">
    <property type="entry name" value="MFS_1"/>
    <property type="match status" value="1"/>
</dbReference>
<dbReference type="InterPro" id="IPR036259">
    <property type="entry name" value="MFS_trans_sf"/>
</dbReference>
<feature type="transmembrane region" description="Helical" evidence="6">
    <location>
        <begin position="340"/>
        <end position="360"/>
    </location>
</feature>
<dbReference type="SUPFAM" id="SSF103473">
    <property type="entry name" value="MFS general substrate transporter"/>
    <property type="match status" value="1"/>
</dbReference>
<keyword evidence="9" id="KW-1185">Reference proteome</keyword>
<reference evidence="8 9" key="1">
    <citation type="submission" date="2013-03" db="EMBL/GenBank/DDBJ databases">
        <title>The Genome Sequence of Capronia coronata CBS 617.96.</title>
        <authorList>
            <consortium name="The Broad Institute Genomics Platform"/>
            <person name="Cuomo C."/>
            <person name="de Hoog S."/>
            <person name="Gorbushina A."/>
            <person name="Walker B."/>
            <person name="Young S.K."/>
            <person name="Zeng Q."/>
            <person name="Gargeya S."/>
            <person name="Fitzgerald M."/>
            <person name="Haas B."/>
            <person name="Abouelleil A."/>
            <person name="Allen A.W."/>
            <person name="Alvarado L."/>
            <person name="Arachchi H.M."/>
            <person name="Berlin A.M."/>
            <person name="Chapman S.B."/>
            <person name="Gainer-Dewar J."/>
            <person name="Goldberg J."/>
            <person name="Griggs A."/>
            <person name="Gujja S."/>
            <person name="Hansen M."/>
            <person name="Howarth C."/>
            <person name="Imamovic A."/>
            <person name="Ireland A."/>
            <person name="Larimer J."/>
            <person name="McCowan C."/>
            <person name="Murphy C."/>
            <person name="Pearson M."/>
            <person name="Poon T.W."/>
            <person name="Priest M."/>
            <person name="Roberts A."/>
            <person name="Saif S."/>
            <person name="Shea T."/>
            <person name="Sisk P."/>
            <person name="Sykes S."/>
            <person name="Wortman J."/>
            <person name="Nusbaum C."/>
            <person name="Birren B."/>
        </authorList>
    </citation>
    <scope>NUCLEOTIDE SEQUENCE [LARGE SCALE GENOMIC DNA]</scope>
    <source>
        <strain evidence="8 9">CBS 617.96</strain>
    </source>
</reference>
<evidence type="ECO:0000256" key="3">
    <source>
        <dbReference type="ARBA" id="ARBA00022692"/>
    </source>
</evidence>
<feature type="transmembrane region" description="Helical" evidence="6">
    <location>
        <begin position="142"/>
        <end position="161"/>
    </location>
</feature>
<comment type="subcellular location">
    <subcellularLocation>
        <location evidence="1">Membrane</location>
        <topology evidence="1">Multi-pass membrane protein</topology>
    </subcellularLocation>
</comment>
<evidence type="ECO:0000313" key="9">
    <source>
        <dbReference type="Proteomes" id="UP000019484"/>
    </source>
</evidence>
<keyword evidence="5 6" id="KW-0472">Membrane</keyword>
<dbReference type="Proteomes" id="UP000019484">
    <property type="component" value="Unassembled WGS sequence"/>
</dbReference>
<dbReference type="STRING" id="1182541.W9XH10"/>
<organism evidence="8 9">
    <name type="scientific">Capronia coronata CBS 617.96</name>
    <dbReference type="NCBI Taxonomy" id="1182541"/>
    <lineage>
        <taxon>Eukaryota</taxon>
        <taxon>Fungi</taxon>
        <taxon>Dikarya</taxon>
        <taxon>Ascomycota</taxon>
        <taxon>Pezizomycotina</taxon>
        <taxon>Eurotiomycetes</taxon>
        <taxon>Chaetothyriomycetidae</taxon>
        <taxon>Chaetothyriales</taxon>
        <taxon>Herpotrichiellaceae</taxon>
        <taxon>Capronia</taxon>
    </lineage>
</organism>
<feature type="transmembrane region" description="Helical" evidence="6">
    <location>
        <begin position="429"/>
        <end position="449"/>
    </location>
</feature>
<feature type="transmembrane region" description="Helical" evidence="6">
    <location>
        <begin position="372"/>
        <end position="388"/>
    </location>
</feature>
<dbReference type="InterPro" id="IPR020846">
    <property type="entry name" value="MFS_dom"/>
</dbReference>
<feature type="transmembrane region" description="Helical" evidence="6">
    <location>
        <begin position="461"/>
        <end position="484"/>
    </location>
</feature>
<evidence type="ECO:0000259" key="7">
    <source>
        <dbReference type="PROSITE" id="PS50850"/>
    </source>
</evidence>
<feature type="transmembrane region" description="Helical" evidence="6">
    <location>
        <begin position="302"/>
        <end position="328"/>
    </location>
</feature>
<keyword evidence="2" id="KW-0813">Transport</keyword>
<sequence>MASTITKDVVIEAAEPTTSRIRSMDIIEPLRDHADEALHFVEKHEGFTYTPEQDKAVLKKIDRHLMPLARSLSNTTSQLFVSYLFQYMDKSIMAQSLVYGLTEDLGLKGQEYSWCGSIFFFGYLSVQPFTGISMNRVPIGRFVTVISFCWAVVVFCTAGATNFSGLMAARFFLGMVEGGISPAYVLVTGMWYKKTEIPKRATLWFAANGLAIIIQAVISYGIGHINQTEIPTWKWFFIIFGLAGLILSAFLYFFMPDSPLTAKFLNEEEKLIAIERLRDNRTGVANREFKKHQLIEALKDPLVYYNFFLVILVVVPNSGVSFFGTLIIKNFGYDSFVSSLLMMPYGAVMCIGLPLAGYVSSKYADKRCISQFASAFPAIIGSALLFYVKSDNKAGRLAGFYLTGFSNAVLPLQFALMNSNTAGQTKRSITNAIMFLGYATGFIIGPQFFLSSEAPIYPTGFKTMLITFTLLTVAPVGLFVYLTWLNKQKQKHLIQAGGEHVYAHNEEFLDLTDKEQVHFRYSK</sequence>
<evidence type="ECO:0000313" key="8">
    <source>
        <dbReference type="EMBL" id="EXJ79503.1"/>
    </source>
</evidence>
<feature type="transmembrane region" description="Helical" evidence="6">
    <location>
        <begin position="203"/>
        <end position="223"/>
    </location>
</feature>
<dbReference type="eggNOG" id="KOG2533">
    <property type="taxonomic scope" value="Eukaryota"/>
</dbReference>
<dbReference type="GO" id="GO:0016020">
    <property type="term" value="C:membrane"/>
    <property type="evidence" value="ECO:0007669"/>
    <property type="project" value="UniProtKB-SubCell"/>
</dbReference>
<evidence type="ECO:0000256" key="6">
    <source>
        <dbReference type="SAM" id="Phobius"/>
    </source>
</evidence>
<feature type="domain" description="Major facilitator superfamily (MFS) profile" evidence="7">
    <location>
        <begin position="75"/>
        <end position="489"/>
    </location>
</feature>
<dbReference type="PANTHER" id="PTHR43791:SF97">
    <property type="entry name" value="ALLANTOATE TRANSPORTER, PUTATIVE (AFU_ORTHOLOGUE AFUA_1G14700)-RELATED"/>
    <property type="match status" value="1"/>
</dbReference>
<dbReference type="PANTHER" id="PTHR43791">
    <property type="entry name" value="PERMEASE-RELATED"/>
    <property type="match status" value="1"/>
</dbReference>
<evidence type="ECO:0000256" key="4">
    <source>
        <dbReference type="ARBA" id="ARBA00022989"/>
    </source>
</evidence>
<feature type="transmembrane region" description="Helical" evidence="6">
    <location>
        <begin position="235"/>
        <end position="255"/>
    </location>
</feature>
<dbReference type="InterPro" id="IPR011701">
    <property type="entry name" value="MFS"/>
</dbReference>
<evidence type="ECO:0000256" key="1">
    <source>
        <dbReference type="ARBA" id="ARBA00004141"/>
    </source>
</evidence>
<dbReference type="OrthoDB" id="6730379at2759"/>
<feature type="transmembrane region" description="Helical" evidence="6">
    <location>
        <begin position="167"/>
        <end position="191"/>
    </location>
</feature>
<dbReference type="HOGENOM" id="CLU_001265_0_5_1"/>
<feature type="transmembrane region" description="Helical" evidence="6">
    <location>
        <begin position="400"/>
        <end position="417"/>
    </location>
</feature>
<name>W9XH10_9EURO</name>
<dbReference type="PROSITE" id="PS50850">
    <property type="entry name" value="MFS"/>
    <property type="match status" value="1"/>
</dbReference>
<evidence type="ECO:0000256" key="5">
    <source>
        <dbReference type="ARBA" id="ARBA00023136"/>
    </source>
</evidence>
<dbReference type="GeneID" id="19163614"/>
<dbReference type="AlphaFoldDB" id="W9XH10"/>
<comment type="caution">
    <text evidence="8">The sequence shown here is derived from an EMBL/GenBank/DDBJ whole genome shotgun (WGS) entry which is preliminary data.</text>
</comment>
<keyword evidence="4 6" id="KW-1133">Transmembrane helix</keyword>
<dbReference type="Gene3D" id="1.20.1250.20">
    <property type="entry name" value="MFS general substrate transporter like domains"/>
    <property type="match status" value="2"/>
</dbReference>
<dbReference type="EMBL" id="AMWN01000009">
    <property type="protein sequence ID" value="EXJ79503.1"/>
    <property type="molecule type" value="Genomic_DNA"/>
</dbReference>
<evidence type="ECO:0000256" key="2">
    <source>
        <dbReference type="ARBA" id="ARBA00022448"/>
    </source>
</evidence>
<dbReference type="GO" id="GO:0022857">
    <property type="term" value="F:transmembrane transporter activity"/>
    <property type="evidence" value="ECO:0007669"/>
    <property type="project" value="InterPro"/>
</dbReference>
<proteinExistence type="predicted"/>
<accession>W9XH10</accession>
<keyword evidence="3 6" id="KW-0812">Transmembrane</keyword>
<gene>
    <name evidence="8" type="ORF">A1O1_08767</name>
</gene>
<dbReference type="RefSeq" id="XP_007727815.1">
    <property type="nucleotide sequence ID" value="XM_007729625.1"/>
</dbReference>